<sequence length="87" mass="9920">MMAEITPCWTSFERCSMLSFNQQKRIQLDLALEAKPKFERILNQNSLVKTQVVIICWTFSSSWSQTHIIEGGGGLFLLTGQPSSTYF</sequence>
<protein>
    <submittedName>
        <fullName evidence="1">Adenylyl-sulfate kinase</fullName>
    </submittedName>
</protein>
<keyword evidence="1" id="KW-0418">Kinase</keyword>
<dbReference type="EMBL" id="CM007648">
    <property type="protein sequence ID" value="ONM24630.1"/>
    <property type="molecule type" value="Genomic_DNA"/>
</dbReference>
<keyword evidence="1" id="KW-0808">Transferase</keyword>
<proteinExistence type="predicted"/>
<dbReference type="GO" id="GO:0016301">
    <property type="term" value="F:kinase activity"/>
    <property type="evidence" value="ECO:0007669"/>
    <property type="project" value="UniProtKB-KW"/>
</dbReference>
<evidence type="ECO:0000313" key="1">
    <source>
        <dbReference type="EMBL" id="ONM24640.1"/>
    </source>
</evidence>
<dbReference type="AlphaFoldDB" id="A0A1D6EZC1"/>
<dbReference type="EMBL" id="CM007648">
    <property type="protein sequence ID" value="ONM24626.1"/>
    <property type="molecule type" value="Genomic_DNA"/>
</dbReference>
<name>A0A1D6EZC1_MAIZE</name>
<gene>
    <name evidence="1" type="ORF">ZEAMMB73_Zm00001d006645</name>
</gene>
<dbReference type="EMBL" id="CM007648">
    <property type="protein sequence ID" value="ONM24640.1"/>
    <property type="molecule type" value="Genomic_DNA"/>
</dbReference>
<accession>A0A1D6EZC1</accession>
<organism evidence="1">
    <name type="scientific">Zea mays</name>
    <name type="common">Maize</name>
    <dbReference type="NCBI Taxonomy" id="4577"/>
    <lineage>
        <taxon>Eukaryota</taxon>
        <taxon>Viridiplantae</taxon>
        <taxon>Streptophyta</taxon>
        <taxon>Embryophyta</taxon>
        <taxon>Tracheophyta</taxon>
        <taxon>Spermatophyta</taxon>
        <taxon>Magnoliopsida</taxon>
        <taxon>Liliopsida</taxon>
        <taxon>Poales</taxon>
        <taxon>Poaceae</taxon>
        <taxon>PACMAD clade</taxon>
        <taxon>Panicoideae</taxon>
        <taxon>Andropogonodae</taxon>
        <taxon>Andropogoneae</taxon>
        <taxon>Tripsacinae</taxon>
        <taxon>Zea</taxon>
    </lineage>
</organism>
<dbReference type="EMBL" id="CM007648">
    <property type="protein sequence ID" value="ONM24638.1"/>
    <property type="molecule type" value="Genomic_DNA"/>
</dbReference>
<reference evidence="1" key="1">
    <citation type="submission" date="2015-12" db="EMBL/GenBank/DDBJ databases">
        <title>Update maize B73 reference genome by single molecule sequencing technologies.</title>
        <authorList>
            <consortium name="Maize Genome Sequencing Project"/>
            <person name="Ware D."/>
        </authorList>
    </citation>
    <scope>NUCLEOTIDE SEQUENCE [LARGE SCALE GENOMIC DNA]</scope>
    <source>
        <tissue evidence="1">Seedling</tissue>
    </source>
</reference>